<evidence type="ECO:0000256" key="11">
    <source>
        <dbReference type="ARBA" id="ARBA00066744"/>
    </source>
</evidence>
<comment type="catalytic activity">
    <reaction evidence="8 12">
        <text>GTP + H2O = GDP + phosphate + H(+)</text>
        <dbReference type="Rhea" id="RHEA:19669"/>
        <dbReference type="ChEBI" id="CHEBI:15377"/>
        <dbReference type="ChEBI" id="CHEBI:15378"/>
        <dbReference type="ChEBI" id="CHEBI:37565"/>
        <dbReference type="ChEBI" id="CHEBI:43474"/>
        <dbReference type="ChEBI" id="CHEBI:58189"/>
        <dbReference type="EC" id="3.6.5.n1"/>
    </reaction>
</comment>
<dbReference type="InterPro" id="IPR005225">
    <property type="entry name" value="Small_GTP-bd"/>
</dbReference>
<name>A0A451DIY7_9GAMM</name>
<comment type="subcellular location">
    <subcellularLocation>
        <location evidence="12">Cell membrane</location>
        <topology evidence="12">Peripheral membrane protein</topology>
        <orientation evidence="12">Cytoplasmic side</orientation>
    </subcellularLocation>
</comment>
<evidence type="ECO:0000256" key="10">
    <source>
        <dbReference type="ARBA" id="ARBA00061052"/>
    </source>
</evidence>
<evidence type="ECO:0000256" key="2">
    <source>
        <dbReference type="ARBA" id="ARBA00022475"/>
    </source>
</evidence>
<keyword evidence="14" id="KW-0251">Elongation factor</keyword>
<evidence type="ECO:0000259" key="13">
    <source>
        <dbReference type="PROSITE" id="PS51722"/>
    </source>
</evidence>
<comment type="function">
    <text evidence="9 12">Required for accurate and efficient protein synthesis under certain stress conditions. May act as a fidelity factor of the translation reaction, by catalyzing a one-codon backward translocation of tRNAs on improperly translocated ribosomes. Back-translocation proceeds from a post-translocation (POST) complex to a pre-translocation (PRE) complex, thus giving elongation factor G a second chance to translocate the tRNAs correctly. Binds to ribosomes in a GTP-dependent manner.</text>
</comment>
<dbReference type="GO" id="GO:0003746">
    <property type="term" value="F:translation elongation factor activity"/>
    <property type="evidence" value="ECO:0007669"/>
    <property type="project" value="UniProtKB-UniRule"/>
</dbReference>
<dbReference type="InterPro" id="IPR035654">
    <property type="entry name" value="LepA_IV"/>
</dbReference>
<evidence type="ECO:0000256" key="7">
    <source>
        <dbReference type="ARBA" id="ARBA00023136"/>
    </source>
</evidence>
<comment type="similarity">
    <text evidence="10">Belongs to the GTP-binding elongation factor family. LepA subfamily.</text>
</comment>
<sequence length="599" mass="67068">MNQIRNFSIIAHIDHGKSTIADRLIQMCGGLTDRKITEQVLDSMELERERGITIKAQSVTLTYHAQDGKVYQLNFIDTPGHVDFSYEVSRSLGACEGAILVIDAAQGVEAQTIANFYSAIEMNLRVIPVLNKIDLRTADPVRVLQEIEDMIGLDTTDAIMCSAKTGVGISDMLERLIRDIPPPIGDPQGPLQALIIDSWFDNYLGVVSLTRIKNGILRQGTKIKVMSTGQVYTIDRAGIFTPKRKDTGILHCGEVGWIVCGVKDVLGMPVGDTLTLANNIAMNALPGFKKVAPQVYAGLFPIKSHDYESLRNALGKLRLNDASLFYEPENSTALGFGFRCGFLGLLHMEIVKERLEREYNLELMITAPTVVYQIKTVNGDLIDIDSPTKLPPSNKIVELREPIAECQVLVPQEYLGNVIMLCTKKRGTQTSIVYHEKQVALTYDIPMSEVILDFFSHLKSTTRGYASLEYRFKNFSVADMVRVDIIINNERIDALSLITHREHAQFYGRELVNKLTQIIPRQQFEVIIQASIGNNIFARGTVKQLRKNVLAKCYGGDISRKKKLLQKQKDGKKRMKNIGKIELPQEAFLTIMHVSIENK</sequence>
<keyword evidence="7 12" id="KW-0472">Membrane</keyword>
<evidence type="ECO:0000256" key="4">
    <source>
        <dbReference type="ARBA" id="ARBA00022801"/>
    </source>
</evidence>
<dbReference type="InterPro" id="IPR000795">
    <property type="entry name" value="T_Tr_GTP-bd_dom"/>
</dbReference>
<dbReference type="InterPro" id="IPR013842">
    <property type="entry name" value="LepA_CTD"/>
</dbReference>
<feature type="binding site" evidence="12">
    <location>
        <begin position="131"/>
        <end position="134"/>
    </location>
    <ligand>
        <name>GTP</name>
        <dbReference type="ChEBI" id="CHEBI:37565"/>
    </ligand>
</feature>
<dbReference type="Gene3D" id="3.30.70.2570">
    <property type="entry name" value="Elongation factor 4, C-terminal domain"/>
    <property type="match status" value="1"/>
</dbReference>
<accession>A0A451DIY7</accession>
<dbReference type="FunFam" id="3.40.50.300:FF:000078">
    <property type="entry name" value="Elongation factor 4"/>
    <property type="match status" value="1"/>
</dbReference>
<dbReference type="GO" id="GO:0043022">
    <property type="term" value="F:ribosome binding"/>
    <property type="evidence" value="ECO:0007669"/>
    <property type="project" value="UniProtKB-UniRule"/>
</dbReference>
<keyword evidence="3 12" id="KW-0547">Nucleotide-binding</keyword>
<dbReference type="GO" id="GO:0045727">
    <property type="term" value="P:positive regulation of translation"/>
    <property type="evidence" value="ECO:0007669"/>
    <property type="project" value="UniProtKB-UniRule"/>
</dbReference>
<dbReference type="PANTHER" id="PTHR43512">
    <property type="entry name" value="TRANSLATION FACTOR GUF1-RELATED"/>
    <property type="match status" value="1"/>
</dbReference>
<dbReference type="Pfam" id="PF00679">
    <property type="entry name" value="EFG_C"/>
    <property type="match status" value="1"/>
</dbReference>
<dbReference type="RefSeq" id="WP_125918807.1">
    <property type="nucleotide sequence ID" value="NZ_LR217725.1"/>
</dbReference>
<dbReference type="PANTHER" id="PTHR43512:SF4">
    <property type="entry name" value="TRANSLATION FACTOR GUF1 HOMOLOG, CHLOROPLASTIC"/>
    <property type="match status" value="1"/>
</dbReference>
<dbReference type="PROSITE" id="PS51722">
    <property type="entry name" value="G_TR_2"/>
    <property type="match status" value="1"/>
</dbReference>
<dbReference type="CDD" id="cd03699">
    <property type="entry name" value="EF4_II"/>
    <property type="match status" value="1"/>
</dbReference>
<keyword evidence="15" id="KW-1185">Reference proteome</keyword>
<dbReference type="Gene3D" id="2.40.30.10">
    <property type="entry name" value="Translation factors"/>
    <property type="match status" value="1"/>
</dbReference>
<dbReference type="InterPro" id="IPR031157">
    <property type="entry name" value="G_TR_CS"/>
</dbReference>
<evidence type="ECO:0000256" key="9">
    <source>
        <dbReference type="ARBA" id="ARBA00057626"/>
    </source>
</evidence>
<dbReference type="Pfam" id="PF06421">
    <property type="entry name" value="LepA_C"/>
    <property type="match status" value="1"/>
</dbReference>
<dbReference type="Gene3D" id="3.30.70.870">
    <property type="entry name" value="Elongation Factor G (Translational Gtpase), domain 3"/>
    <property type="match status" value="1"/>
</dbReference>
<dbReference type="NCBIfam" id="TIGR00231">
    <property type="entry name" value="small_GTP"/>
    <property type="match status" value="1"/>
</dbReference>
<dbReference type="Gene3D" id="3.30.70.240">
    <property type="match status" value="1"/>
</dbReference>
<dbReference type="GO" id="GO:0097216">
    <property type="term" value="F:guanosine tetraphosphate binding"/>
    <property type="evidence" value="ECO:0007669"/>
    <property type="project" value="UniProtKB-ARBA"/>
</dbReference>
<evidence type="ECO:0000256" key="3">
    <source>
        <dbReference type="ARBA" id="ARBA00022741"/>
    </source>
</evidence>
<dbReference type="FunFam" id="3.30.70.240:FF:000007">
    <property type="entry name" value="Translation factor GUF1, mitochondrial"/>
    <property type="match status" value="1"/>
</dbReference>
<evidence type="ECO:0000256" key="1">
    <source>
        <dbReference type="ARBA" id="ARBA00005454"/>
    </source>
</evidence>
<evidence type="ECO:0000313" key="14">
    <source>
        <dbReference type="EMBL" id="VFP86628.1"/>
    </source>
</evidence>
<dbReference type="PROSITE" id="PS00301">
    <property type="entry name" value="G_TR_1"/>
    <property type="match status" value="1"/>
</dbReference>
<reference evidence="14 15" key="1">
    <citation type="submission" date="2019-02" db="EMBL/GenBank/DDBJ databases">
        <authorList>
            <person name="Manzano-Marin A."/>
            <person name="Manzano-Marin A."/>
        </authorList>
    </citation>
    <scope>NUCLEOTIDE SEQUENCE [LARGE SCALE GENOMIC DNA]</scope>
    <source>
        <strain evidence="14 15">ErCipseudotaxifoliae</strain>
    </source>
</reference>
<dbReference type="HAMAP" id="MF_00071">
    <property type="entry name" value="LepA"/>
    <property type="match status" value="1"/>
</dbReference>
<dbReference type="SUPFAM" id="SSF52540">
    <property type="entry name" value="P-loop containing nucleoside triphosphate hydrolases"/>
    <property type="match status" value="1"/>
</dbReference>
<dbReference type="GO" id="GO:0005525">
    <property type="term" value="F:GTP binding"/>
    <property type="evidence" value="ECO:0007669"/>
    <property type="project" value="UniProtKB-UniRule"/>
</dbReference>
<dbReference type="FunFam" id="3.30.70.870:FF:000004">
    <property type="entry name" value="Translation factor GUF1, mitochondrial"/>
    <property type="match status" value="1"/>
</dbReference>
<dbReference type="Gene3D" id="3.40.50.300">
    <property type="entry name" value="P-loop containing nucleotide triphosphate hydrolases"/>
    <property type="match status" value="1"/>
</dbReference>
<keyword evidence="4 12" id="KW-0378">Hydrolase</keyword>
<keyword evidence="6 12" id="KW-0342">GTP-binding</keyword>
<dbReference type="CDD" id="cd03709">
    <property type="entry name" value="lepA_C"/>
    <property type="match status" value="1"/>
</dbReference>
<organism evidence="14 15">
    <name type="scientific">Candidatus Erwinia haradaeae</name>
    <dbReference type="NCBI Taxonomy" id="1922217"/>
    <lineage>
        <taxon>Bacteria</taxon>
        <taxon>Pseudomonadati</taxon>
        <taxon>Pseudomonadota</taxon>
        <taxon>Gammaproteobacteria</taxon>
        <taxon>Enterobacterales</taxon>
        <taxon>Erwiniaceae</taxon>
        <taxon>Erwinia</taxon>
    </lineage>
</organism>
<dbReference type="FunFam" id="2.40.30.10:FF:000015">
    <property type="entry name" value="Translation factor GUF1, mitochondrial"/>
    <property type="match status" value="1"/>
</dbReference>
<protein>
    <recommendedName>
        <fullName evidence="11 12">Elongation factor 4</fullName>
        <shortName evidence="12">EF-4</shortName>
        <ecNumber evidence="11 12">3.6.5.n1</ecNumber>
    </recommendedName>
    <alternativeName>
        <fullName evidence="12">Ribosomal back-translocase LepA</fullName>
    </alternativeName>
</protein>
<dbReference type="SUPFAM" id="SSF54980">
    <property type="entry name" value="EF-G C-terminal domain-like"/>
    <property type="match status" value="2"/>
</dbReference>
<dbReference type="Pfam" id="PF00009">
    <property type="entry name" value="GTP_EFTU"/>
    <property type="match status" value="1"/>
</dbReference>
<dbReference type="CDD" id="cd16260">
    <property type="entry name" value="EF4_III"/>
    <property type="match status" value="1"/>
</dbReference>
<dbReference type="EMBL" id="LR217725">
    <property type="protein sequence ID" value="VFP86628.1"/>
    <property type="molecule type" value="Genomic_DNA"/>
</dbReference>
<dbReference type="SMART" id="SM00838">
    <property type="entry name" value="EFG_C"/>
    <property type="match status" value="1"/>
</dbReference>
<gene>
    <name evidence="12 14" type="primary">lepA</name>
    <name evidence="14" type="ORF">ERCIPSTX3056_069</name>
</gene>
<dbReference type="GO" id="GO:0003924">
    <property type="term" value="F:GTPase activity"/>
    <property type="evidence" value="ECO:0007669"/>
    <property type="project" value="UniProtKB-UniRule"/>
</dbReference>
<dbReference type="InterPro" id="IPR027417">
    <property type="entry name" value="P-loop_NTPase"/>
</dbReference>
<dbReference type="KEGG" id="ehd:ERCIPSTX3056_069"/>
<dbReference type="InterPro" id="IPR035647">
    <property type="entry name" value="EFG_III/V"/>
</dbReference>
<evidence type="ECO:0000256" key="12">
    <source>
        <dbReference type="HAMAP-Rule" id="MF_00071"/>
    </source>
</evidence>
<dbReference type="Proteomes" id="UP000294462">
    <property type="component" value="Chromosome"/>
</dbReference>
<evidence type="ECO:0000256" key="5">
    <source>
        <dbReference type="ARBA" id="ARBA00022917"/>
    </source>
</evidence>
<dbReference type="AlphaFoldDB" id="A0A451DIY7"/>
<dbReference type="OrthoDB" id="9804431at2"/>
<dbReference type="InterPro" id="IPR006297">
    <property type="entry name" value="EF-4"/>
</dbReference>
<evidence type="ECO:0000313" key="15">
    <source>
        <dbReference type="Proteomes" id="UP000294462"/>
    </source>
</evidence>
<dbReference type="FunFam" id="3.30.70.2570:FF:000001">
    <property type="entry name" value="Translation factor GUF1, mitochondrial"/>
    <property type="match status" value="1"/>
</dbReference>
<dbReference type="NCBIfam" id="TIGR01393">
    <property type="entry name" value="lepA"/>
    <property type="match status" value="1"/>
</dbReference>
<evidence type="ECO:0000256" key="8">
    <source>
        <dbReference type="ARBA" id="ARBA00050293"/>
    </source>
</evidence>
<dbReference type="CDD" id="cd01890">
    <property type="entry name" value="LepA"/>
    <property type="match status" value="1"/>
</dbReference>
<feature type="binding site" evidence="12">
    <location>
        <begin position="14"/>
        <end position="19"/>
    </location>
    <ligand>
        <name>GTP</name>
        <dbReference type="ChEBI" id="CHEBI:37565"/>
    </ligand>
</feature>
<dbReference type="GO" id="GO:0005886">
    <property type="term" value="C:plasma membrane"/>
    <property type="evidence" value="ECO:0007669"/>
    <property type="project" value="UniProtKB-SubCell"/>
</dbReference>
<comment type="similarity">
    <text evidence="1 12">Belongs to the TRAFAC class translation factor GTPase superfamily. Classic translation factor GTPase family. LepA subfamily.</text>
</comment>
<dbReference type="InterPro" id="IPR000640">
    <property type="entry name" value="EFG_V-like"/>
</dbReference>
<keyword evidence="2 12" id="KW-1003">Cell membrane</keyword>
<evidence type="ECO:0000256" key="6">
    <source>
        <dbReference type="ARBA" id="ARBA00023134"/>
    </source>
</evidence>
<dbReference type="EC" id="3.6.5.n1" evidence="11 12"/>
<proteinExistence type="inferred from homology"/>
<keyword evidence="5 12" id="KW-0648">Protein biosynthesis</keyword>
<feature type="domain" description="Tr-type G" evidence="13">
    <location>
        <begin position="2"/>
        <end position="184"/>
    </location>
</feature>
<dbReference type="PRINTS" id="PR00315">
    <property type="entry name" value="ELONGATNFCT"/>
</dbReference>
<dbReference type="InterPro" id="IPR038363">
    <property type="entry name" value="LepA_C_sf"/>
</dbReference>